<gene>
    <name evidence="1" type="ORF">PoB_002023500</name>
</gene>
<dbReference type="Proteomes" id="UP000735302">
    <property type="component" value="Unassembled WGS sequence"/>
</dbReference>
<reference evidence="1 2" key="1">
    <citation type="journal article" date="2021" name="Elife">
        <title>Chloroplast acquisition without the gene transfer in kleptoplastic sea slugs, Plakobranchus ocellatus.</title>
        <authorList>
            <person name="Maeda T."/>
            <person name="Takahashi S."/>
            <person name="Yoshida T."/>
            <person name="Shimamura S."/>
            <person name="Takaki Y."/>
            <person name="Nagai Y."/>
            <person name="Toyoda A."/>
            <person name="Suzuki Y."/>
            <person name="Arimoto A."/>
            <person name="Ishii H."/>
            <person name="Satoh N."/>
            <person name="Nishiyama T."/>
            <person name="Hasebe M."/>
            <person name="Maruyama T."/>
            <person name="Minagawa J."/>
            <person name="Obokata J."/>
            <person name="Shigenobu S."/>
        </authorList>
    </citation>
    <scope>NUCLEOTIDE SEQUENCE [LARGE SCALE GENOMIC DNA]</scope>
</reference>
<sequence>MSPDTVLHLKATQYIIMVELTVPYENSGRGKIHIKEKIQGLEQRAGKSGIQFPDIVFRGWRQEMFRNISLQPSKQTLHRCQKGIKALLAPAEMLKIALDGFDVEGMNNYFLSN</sequence>
<protein>
    <submittedName>
        <fullName evidence="1">Uncharacterized protein</fullName>
    </submittedName>
</protein>
<name>A0AAV3ZGQ3_9GAST</name>
<proteinExistence type="predicted"/>
<dbReference type="AlphaFoldDB" id="A0AAV3ZGQ3"/>
<accession>A0AAV3ZGQ3</accession>
<organism evidence="1 2">
    <name type="scientific">Plakobranchus ocellatus</name>
    <dbReference type="NCBI Taxonomy" id="259542"/>
    <lineage>
        <taxon>Eukaryota</taxon>
        <taxon>Metazoa</taxon>
        <taxon>Spiralia</taxon>
        <taxon>Lophotrochozoa</taxon>
        <taxon>Mollusca</taxon>
        <taxon>Gastropoda</taxon>
        <taxon>Heterobranchia</taxon>
        <taxon>Euthyneura</taxon>
        <taxon>Panpulmonata</taxon>
        <taxon>Sacoglossa</taxon>
        <taxon>Placobranchoidea</taxon>
        <taxon>Plakobranchidae</taxon>
        <taxon>Plakobranchus</taxon>
    </lineage>
</organism>
<dbReference type="EMBL" id="BLXT01002363">
    <property type="protein sequence ID" value="GFN93729.1"/>
    <property type="molecule type" value="Genomic_DNA"/>
</dbReference>
<keyword evidence="2" id="KW-1185">Reference proteome</keyword>
<comment type="caution">
    <text evidence="1">The sequence shown here is derived from an EMBL/GenBank/DDBJ whole genome shotgun (WGS) entry which is preliminary data.</text>
</comment>
<evidence type="ECO:0000313" key="1">
    <source>
        <dbReference type="EMBL" id="GFN93729.1"/>
    </source>
</evidence>
<evidence type="ECO:0000313" key="2">
    <source>
        <dbReference type="Proteomes" id="UP000735302"/>
    </source>
</evidence>